<keyword evidence="5" id="KW-0804">Transcription</keyword>
<dbReference type="InterPro" id="IPR018490">
    <property type="entry name" value="cNMP-bd_dom_sf"/>
</dbReference>
<protein>
    <recommendedName>
        <fullName evidence="12">Transcriptional regulator</fullName>
    </recommendedName>
</protein>
<evidence type="ECO:0000256" key="6">
    <source>
        <dbReference type="PROSITE-ProRule" id="PRU00169"/>
    </source>
</evidence>
<dbReference type="Proteomes" id="UP000252081">
    <property type="component" value="Unassembled WGS sequence"/>
</dbReference>
<organism evidence="10 11">
    <name type="scientific">Pedobacter miscanthi</name>
    <dbReference type="NCBI Taxonomy" id="2259170"/>
    <lineage>
        <taxon>Bacteria</taxon>
        <taxon>Pseudomonadati</taxon>
        <taxon>Bacteroidota</taxon>
        <taxon>Sphingobacteriia</taxon>
        <taxon>Sphingobacteriales</taxon>
        <taxon>Sphingobacteriaceae</taxon>
        <taxon>Pedobacter</taxon>
    </lineage>
</organism>
<dbReference type="PANTHER" id="PTHR48111">
    <property type="entry name" value="REGULATOR OF RPOS"/>
    <property type="match status" value="1"/>
</dbReference>
<dbReference type="InterPro" id="IPR014710">
    <property type="entry name" value="RmlC-like_jellyroll"/>
</dbReference>
<name>A0A366L7T1_9SPHI</name>
<dbReference type="InterPro" id="IPR039420">
    <property type="entry name" value="WalR-like"/>
</dbReference>
<comment type="caution">
    <text evidence="6">Lacks conserved residue(s) required for the propagation of feature annotation.</text>
</comment>
<dbReference type="GO" id="GO:0032993">
    <property type="term" value="C:protein-DNA complex"/>
    <property type="evidence" value="ECO:0007669"/>
    <property type="project" value="TreeGrafter"/>
</dbReference>
<dbReference type="PROSITE" id="PS50110">
    <property type="entry name" value="RESPONSE_REGULATORY"/>
    <property type="match status" value="1"/>
</dbReference>
<evidence type="ECO:0000313" key="11">
    <source>
        <dbReference type="Proteomes" id="UP000252081"/>
    </source>
</evidence>
<keyword evidence="4" id="KW-0238">DNA-binding</keyword>
<dbReference type="SMART" id="SM00419">
    <property type="entry name" value="HTH_CRP"/>
    <property type="match status" value="1"/>
</dbReference>
<comment type="caution">
    <text evidence="10">The sequence shown here is derived from an EMBL/GenBank/DDBJ whole genome shotgun (WGS) entry which is preliminary data.</text>
</comment>
<dbReference type="PANTHER" id="PTHR48111:SF1">
    <property type="entry name" value="TWO-COMPONENT RESPONSE REGULATOR ORR33"/>
    <property type="match status" value="1"/>
</dbReference>
<evidence type="ECO:0000256" key="3">
    <source>
        <dbReference type="ARBA" id="ARBA00023015"/>
    </source>
</evidence>
<dbReference type="InterPro" id="IPR011006">
    <property type="entry name" value="CheY-like_superfamily"/>
</dbReference>
<evidence type="ECO:0000259" key="9">
    <source>
        <dbReference type="PROSITE" id="PS51063"/>
    </source>
</evidence>
<dbReference type="InterPro" id="IPR000595">
    <property type="entry name" value="cNMP-bd_dom"/>
</dbReference>
<dbReference type="SUPFAM" id="SSF51206">
    <property type="entry name" value="cAMP-binding domain-like"/>
    <property type="match status" value="1"/>
</dbReference>
<feature type="domain" description="Cyclic nucleotide-binding" evidence="7">
    <location>
        <begin position="180"/>
        <end position="263"/>
    </location>
</feature>
<feature type="domain" description="HTH crp-type" evidence="9">
    <location>
        <begin position="277"/>
        <end position="346"/>
    </location>
</feature>
<dbReference type="Pfam" id="PF13545">
    <property type="entry name" value="HTH_Crp_2"/>
    <property type="match status" value="1"/>
</dbReference>
<dbReference type="EMBL" id="QNQU01000004">
    <property type="protein sequence ID" value="RBQ09928.1"/>
    <property type="molecule type" value="Genomic_DNA"/>
</dbReference>
<dbReference type="SUPFAM" id="SSF52172">
    <property type="entry name" value="CheY-like"/>
    <property type="match status" value="1"/>
</dbReference>
<dbReference type="SMART" id="SM00448">
    <property type="entry name" value="REC"/>
    <property type="match status" value="1"/>
</dbReference>
<keyword evidence="1" id="KW-0597">Phosphoprotein</keyword>
<dbReference type="InterPro" id="IPR012318">
    <property type="entry name" value="HTH_CRP"/>
</dbReference>
<gene>
    <name evidence="10" type="ORF">DRW42_05655</name>
</gene>
<dbReference type="PROSITE" id="PS50042">
    <property type="entry name" value="CNMP_BINDING_3"/>
    <property type="match status" value="1"/>
</dbReference>
<keyword evidence="11" id="KW-1185">Reference proteome</keyword>
<dbReference type="InterPro" id="IPR036390">
    <property type="entry name" value="WH_DNA-bd_sf"/>
</dbReference>
<proteinExistence type="predicted"/>
<evidence type="ECO:0000259" key="8">
    <source>
        <dbReference type="PROSITE" id="PS50110"/>
    </source>
</evidence>
<keyword evidence="2" id="KW-0902">Two-component regulatory system</keyword>
<keyword evidence="3" id="KW-0805">Transcription regulation</keyword>
<dbReference type="RefSeq" id="WP_113947863.1">
    <property type="nucleotide sequence ID" value="NZ_QNQU01000004.1"/>
</dbReference>
<dbReference type="GO" id="GO:0000976">
    <property type="term" value="F:transcription cis-regulatory region binding"/>
    <property type="evidence" value="ECO:0007669"/>
    <property type="project" value="TreeGrafter"/>
</dbReference>
<dbReference type="Gene3D" id="2.60.120.10">
    <property type="entry name" value="Jelly Rolls"/>
    <property type="match status" value="1"/>
</dbReference>
<dbReference type="AlphaFoldDB" id="A0A366L7T1"/>
<evidence type="ECO:0000256" key="1">
    <source>
        <dbReference type="ARBA" id="ARBA00022553"/>
    </source>
</evidence>
<dbReference type="GO" id="GO:0006355">
    <property type="term" value="P:regulation of DNA-templated transcription"/>
    <property type="evidence" value="ECO:0007669"/>
    <property type="project" value="InterPro"/>
</dbReference>
<evidence type="ECO:0000256" key="2">
    <source>
        <dbReference type="ARBA" id="ARBA00023012"/>
    </source>
</evidence>
<dbReference type="Pfam" id="PF00027">
    <property type="entry name" value="cNMP_binding"/>
    <property type="match status" value="1"/>
</dbReference>
<dbReference type="Pfam" id="PF00072">
    <property type="entry name" value="Response_reg"/>
    <property type="match status" value="1"/>
</dbReference>
<accession>A0A366L7T1</accession>
<reference evidence="10 11" key="1">
    <citation type="submission" date="2018-07" db="EMBL/GenBank/DDBJ databases">
        <title>A draft genome of a endophytic bacteria, a new species of Pedobacter.</title>
        <authorList>
            <person name="Zhang Z.D."/>
            <person name="Chen Z.J."/>
        </authorList>
    </citation>
    <scope>NUCLEOTIDE SEQUENCE [LARGE SCALE GENOMIC DNA]</scope>
    <source>
        <strain evidence="10 11">RS10</strain>
    </source>
</reference>
<dbReference type="CDD" id="cd00038">
    <property type="entry name" value="CAP_ED"/>
    <property type="match status" value="1"/>
</dbReference>
<dbReference type="SUPFAM" id="SSF46785">
    <property type="entry name" value="Winged helix' DNA-binding domain"/>
    <property type="match status" value="1"/>
</dbReference>
<evidence type="ECO:0000256" key="5">
    <source>
        <dbReference type="ARBA" id="ARBA00023163"/>
    </source>
</evidence>
<dbReference type="Gene3D" id="3.40.50.2300">
    <property type="match status" value="1"/>
</dbReference>
<dbReference type="PROSITE" id="PS51063">
    <property type="entry name" value="HTH_CRP_2"/>
    <property type="match status" value="1"/>
</dbReference>
<evidence type="ECO:0000256" key="4">
    <source>
        <dbReference type="ARBA" id="ARBA00023125"/>
    </source>
</evidence>
<dbReference type="GO" id="GO:0000156">
    <property type="term" value="F:phosphorelay response regulator activity"/>
    <property type="evidence" value="ECO:0007669"/>
    <property type="project" value="TreeGrafter"/>
</dbReference>
<evidence type="ECO:0008006" key="12">
    <source>
        <dbReference type="Google" id="ProtNLM"/>
    </source>
</evidence>
<dbReference type="OrthoDB" id="9127033at2"/>
<dbReference type="SMART" id="SM00100">
    <property type="entry name" value="cNMP"/>
    <property type="match status" value="1"/>
</dbReference>
<evidence type="ECO:0000259" key="7">
    <source>
        <dbReference type="PROSITE" id="PS50042"/>
    </source>
</evidence>
<feature type="domain" description="Response regulatory" evidence="8">
    <location>
        <begin position="5"/>
        <end position="121"/>
    </location>
</feature>
<sequence>MEGSKVLIVLEDFDLRIKITEILTIAKYDVKSTNSGKQAIEMIRTTPVDIIISGVNVNEIDGIGLLQVINKFRETAGINFIMLLNNKDYDLARRVMELGADGYLMNPFDDGELLNQVEVRLRKKRLQHELFLKQHTQLRNIHNTKDDLSWLRSRFEGSLPRHFKKNQVLYYKGERRALGLHYIVSGKIKTYVADTAGNVLITGIYGPHEYFGLQGTLLGTENKEIAEAIDSTEILTIPFNDVQHLITDYPEIFAVFAKDLAQTLNNRDEKLLNIAYYSVRKRIANAIISLTQPGQDDDNGRFILPRYDLACLVGIATETLSRVLGDFTKEGLVKKAGNNIIVTDIKALKMMKN</sequence>
<evidence type="ECO:0000313" key="10">
    <source>
        <dbReference type="EMBL" id="RBQ09928.1"/>
    </source>
</evidence>
<dbReference type="InterPro" id="IPR001789">
    <property type="entry name" value="Sig_transdc_resp-reg_receiver"/>
</dbReference>
<dbReference type="GO" id="GO:0005829">
    <property type="term" value="C:cytosol"/>
    <property type="evidence" value="ECO:0007669"/>
    <property type="project" value="TreeGrafter"/>
</dbReference>